<evidence type="ECO:0000256" key="3">
    <source>
        <dbReference type="ARBA" id="ARBA00022692"/>
    </source>
</evidence>
<evidence type="ECO:0000313" key="9">
    <source>
        <dbReference type="EMBL" id="KAG2404085.1"/>
    </source>
</evidence>
<feature type="transmembrane region" description="Helical" evidence="7">
    <location>
        <begin position="430"/>
        <end position="449"/>
    </location>
</feature>
<dbReference type="PANTHER" id="PTHR22950:SF705">
    <property type="entry name" value="AMINO ACID TRANSPORTER AVT1I-LIKE"/>
    <property type="match status" value="1"/>
</dbReference>
<feature type="transmembrane region" description="Helical" evidence="7">
    <location>
        <begin position="287"/>
        <end position="309"/>
    </location>
</feature>
<feature type="transmembrane region" description="Helical" evidence="7">
    <location>
        <begin position="180"/>
        <end position="200"/>
    </location>
</feature>
<feature type="domain" description="Amino acid transporter transmembrane" evidence="8">
    <location>
        <begin position="102"/>
        <end position="456"/>
    </location>
</feature>
<dbReference type="GO" id="GO:0005774">
    <property type="term" value="C:vacuolar membrane"/>
    <property type="evidence" value="ECO:0007669"/>
    <property type="project" value="TreeGrafter"/>
</dbReference>
<evidence type="ECO:0000259" key="8">
    <source>
        <dbReference type="Pfam" id="PF01490"/>
    </source>
</evidence>
<dbReference type="Proteomes" id="UP000743370">
    <property type="component" value="Unassembled WGS sequence"/>
</dbReference>
<evidence type="ECO:0000256" key="7">
    <source>
        <dbReference type="SAM" id="Phobius"/>
    </source>
</evidence>
<evidence type="ECO:0000313" key="10">
    <source>
        <dbReference type="Proteomes" id="UP000743370"/>
    </source>
</evidence>
<keyword evidence="2" id="KW-0813">Transport</keyword>
<reference evidence="9 10" key="1">
    <citation type="submission" date="2020-05" db="EMBL/GenBank/DDBJ databases">
        <title>Vigna angularis (adzuki bean) Var. LongXiaoDou No. 4 denovo assembly.</title>
        <authorList>
            <person name="Xiang H."/>
        </authorList>
    </citation>
    <scope>NUCLEOTIDE SEQUENCE [LARGE SCALE GENOMIC DNA]</scope>
    <source>
        <tissue evidence="9">Leaf</tissue>
    </source>
</reference>
<feature type="transmembrane region" description="Helical" evidence="7">
    <location>
        <begin position="216"/>
        <end position="239"/>
    </location>
</feature>
<comment type="subcellular location">
    <subcellularLocation>
        <location evidence="1">Membrane</location>
        <topology evidence="1">Multi-pass membrane protein</topology>
    </subcellularLocation>
</comment>
<evidence type="ECO:0000256" key="6">
    <source>
        <dbReference type="ARBA" id="ARBA00023136"/>
    </source>
</evidence>
<feature type="transmembrane region" description="Helical" evidence="7">
    <location>
        <begin position="246"/>
        <end position="267"/>
    </location>
</feature>
<evidence type="ECO:0000256" key="2">
    <source>
        <dbReference type="ARBA" id="ARBA00022448"/>
    </source>
</evidence>
<keyword evidence="5 7" id="KW-1133">Transmembrane helix</keyword>
<keyword evidence="6 7" id="KW-0472">Membrane</keyword>
<keyword evidence="4" id="KW-0029">Amino-acid transport</keyword>
<feature type="transmembrane region" description="Helical" evidence="7">
    <location>
        <begin position="108"/>
        <end position="127"/>
    </location>
</feature>
<evidence type="ECO:0000256" key="4">
    <source>
        <dbReference type="ARBA" id="ARBA00022970"/>
    </source>
</evidence>
<feature type="transmembrane region" description="Helical" evidence="7">
    <location>
        <begin position="133"/>
        <end position="153"/>
    </location>
</feature>
<dbReference type="AlphaFoldDB" id="A0A8T0L251"/>
<feature type="transmembrane region" description="Helical" evidence="7">
    <location>
        <begin position="401"/>
        <end position="424"/>
    </location>
</feature>
<proteinExistence type="predicted"/>
<sequence length="530" mass="58177">MNAPMRVPMDTANSQLNHNLNMPLIQDQALRCHERTQNPQTDSPNVYATTSFLGTCLNGLNALSAISDFVRMSEKLSYNPSFRVPLLLNDEEKAIASSAKNTVSFFRTCLNGLNTIAGVGILSVPYALATGGWLSLALLFSIAAAAFYTGLLIKRCMDKDSNIRTYPDIGELAFGKTGRLIVSISMYTELYLVSIGFLILEGDNLSNIFPIGEVHIAGLAIGGKQLFVIMVALIILPTVWLDNLNLLSYVSASGVFASVLIILSITWTATFDGVGFHHKGTLVHWNGLPTAVSLYAFCYCAHPVFPTLYNSMTNKHQFSNVLLVCFLLTTVGYASMAIVGYLMFGDGAESQVTLNLPLDKLSSKLAIYTTLVNPISKFALMATPITNALKDLLPKTYKNRVTSILLSTVLVLSTTVVALAVPFFGSLMSLVGAFLSVTASILLPCLCYLKISGTYRKFGCETVCFIVNMEAEVGDQGKRTIKHLWANYMEVEFLRQKHSVDTRESCILFDHHWGEEVERRGDFHEVCESL</sequence>
<feature type="transmembrane region" description="Helical" evidence="7">
    <location>
        <begin position="365"/>
        <end position="389"/>
    </location>
</feature>
<dbReference type="Pfam" id="PF01490">
    <property type="entry name" value="Aa_trans"/>
    <property type="match status" value="1"/>
</dbReference>
<name>A0A8T0L251_PHAAN</name>
<accession>A0A8T0L251</accession>
<keyword evidence="3 7" id="KW-0812">Transmembrane</keyword>
<protein>
    <submittedName>
        <fullName evidence="9">Amino acid transporter</fullName>
    </submittedName>
</protein>
<dbReference type="GO" id="GO:0015179">
    <property type="term" value="F:L-amino acid transmembrane transporter activity"/>
    <property type="evidence" value="ECO:0007669"/>
    <property type="project" value="TreeGrafter"/>
</dbReference>
<evidence type="ECO:0000256" key="1">
    <source>
        <dbReference type="ARBA" id="ARBA00004141"/>
    </source>
</evidence>
<gene>
    <name evidence="9" type="ORF">HKW66_Vig0110070</name>
</gene>
<dbReference type="PANTHER" id="PTHR22950">
    <property type="entry name" value="AMINO ACID TRANSPORTER"/>
    <property type="match status" value="1"/>
</dbReference>
<dbReference type="EMBL" id="JABFOF010000002">
    <property type="protein sequence ID" value="KAG2404085.1"/>
    <property type="molecule type" value="Genomic_DNA"/>
</dbReference>
<organism evidence="9 10">
    <name type="scientific">Phaseolus angularis</name>
    <name type="common">Azuki bean</name>
    <name type="synonym">Vigna angularis</name>
    <dbReference type="NCBI Taxonomy" id="3914"/>
    <lineage>
        <taxon>Eukaryota</taxon>
        <taxon>Viridiplantae</taxon>
        <taxon>Streptophyta</taxon>
        <taxon>Embryophyta</taxon>
        <taxon>Tracheophyta</taxon>
        <taxon>Spermatophyta</taxon>
        <taxon>Magnoliopsida</taxon>
        <taxon>eudicotyledons</taxon>
        <taxon>Gunneridae</taxon>
        <taxon>Pentapetalae</taxon>
        <taxon>rosids</taxon>
        <taxon>fabids</taxon>
        <taxon>Fabales</taxon>
        <taxon>Fabaceae</taxon>
        <taxon>Papilionoideae</taxon>
        <taxon>50 kb inversion clade</taxon>
        <taxon>NPAAA clade</taxon>
        <taxon>indigoferoid/millettioid clade</taxon>
        <taxon>Phaseoleae</taxon>
        <taxon>Vigna</taxon>
    </lineage>
</organism>
<comment type="caution">
    <text evidence="9">The sequence shown here is derived from an EMBL/GenBank/DDBJ whole genome shotgun (WGS) entry which is preliminary data.</text>
</comment>
<dbReference type="InterPro" id="IPR013057">
    <property type="entry name" value="AA_transpt_TM"/>
</dbReference>
<feature type="transmembrane region" description="Helical" evidence="7">
    <location>
        <begin position="321"/>
        <end position="345"/>
    </location>
</feature>
<evidence type="ECO:0000256" key="5">
    <source>
        <dbReference type="ARBA" id="ARBA00022989"/>
    </source>
</evidence>